<evidence type="ECO:0008006" key="4">
    <source>
        <dbReference type="Google" id="ProtNLM"/>
    </source>
</evidence>
<dbReference type="Proteomes" id="UP000009286">
    <property type="component" value="Chromosome"/>
</dbReference>
<name>G2KRV2_MICAA</name>
<dbReference type="EMBL" id="CP002382">
    <property type="protein sequence ID" value="AEP10060.1"/>
    <property type="molecule type" value="Genomic_DNA"/>
</dbReference>
<protein>
    <recommendedName>
        <fullName evidence="4">DUF945 domain-containing protein</fullName>
    </recommendedName>
</protein>
<dbReference type="OrthoDB" id="7319847at2"/>
<dbReference type="AlphaFoldDB" id="G2KRV2"/>
<keyword evidence="1" id="KW-0732">Signal</keyword>
<dbReference type="eggNOG" id="ENOG50331AM">
    <property type="taxonomic scope" value="Bacteria"/>
</dbReference>
<reference evidence="2 3" key="1">
    <citation type="journal article" date="2011" name="BMC Genomics">
        <title>Genomic insights into an obligate epibiotic bacterial predator: Micavibrio aeruginosavorus ARL-13.</title>
        <authorList>
            <person name="Wang Z."/>
            <person name="Kadouri D."/>
            <person name="Wu M."/>
        </authorList>
    </citation>
    <scope>NUCLEOTIDE SEQUENCE [LARGE SCALE GENOMIC DNA]</scope>
    <source>
        <strain evidence="2 3">ARL-13</strain>
    </source>
</reference>
<evidence type="ECO:0000313" key="3">
    <source>
        <dbReference type="Proteomes" id="UP000009286"/>
    </source>
</evidence>
<dbReference type="HOGENOM" id="CLU_522539_0_0_5"/>
<dbReference type="RefSeq" id="WP_014103283.1">
    <property type="nucleotide sequence ID" value="NC_016026.1"/>
</dbReference>
<keyword evidence="3" id="KW-1185">Reference proteome</keyword>
<feature type="signal peptide" evidence="1">
    <location>
        <begin position="1"/>
        <end position="24"/>
    </location>
</feature>
<evidence type="ECO:0000313" key="2">
    <source>
        <dbReference type="EMBL" id="AEP10060.1"/>
    </source>
</evidence>
<dbReference type="STRING" id="856793.MICA_1748"/>
<gene>
    <name evidence="2" type="ordered locus">MICA_1748</name>
</gene>
<sequence>MMTARLFSLSLLSVLMISTAPASAAVDPAGADAVKKLVADYLDTQKNTVNADGDMTMVTKGDIIVKAAGDYYATTLPHISIQYDDGSVFEIGTITANISPGDAPNLWKMTWALPQPMTMIGANKKPEARVTFDDQALSGVWHSDINTFVQLNARYKNIVATVYDEKNAPDVTVTLPEARFGINLKQGANGNWSGPSHYTASNITVESPQEPGFVKIGKIDAIGEITDFSPAMAKDFEDKISAMSESMATGAVPSAGHVQGMYDLVLSYVGNICDSMLTKFSMHDFQVNAPAKGEEPAQKFSLQTISAAFGMKGFRSNDVSLNMSLDYDGFMAEPKLDQSETIPTESRIDITIQKVPYNELVELGRSTLKSSMESGAGAELAGLQAMMLIPQLLTNAGTSVNIKDTSFGNDLYGLKMNGDVIANMQSVLSATGKARIEVAGIDKLIAEVKKQSETATDPAVKQQMGEVLAGLTMLQMVGQQQPGTDEKGRAVRTYDIELTKEGQMLMNGTDMTTLPGLMKQP</sequence>
<feature type="chain" id="PRO_5003432741" description="DUF945 domain-containing protein" evidence="1">
    <location>
        <begin position="25"/>
        <end position="521"/>
    </location>
</feature>
<proteinExistence type="predicted"/>
<accession>G2KRV2</accession>
<evidence type="ECO:0000256" key="1">
    <source>
        <dbReference type="SAM" id="SignalP"/>
    </source>
</evidence>
<organism evidence="2 3">
    <name type="scientific">Micavibrio aeruginosavorus (strain ARL-13)</name>
    <dbReference type="NCBI Taxonomy" id="856793"/>
    <lineage>
        <taxon>Bacteria</taxon>
        <taxon>Pseudomonadati</taxon>
        <taxon>Bdellovibrionota</taxon>
        <taxon>Bdellovibrionia</taxon>
        <taxon>Bdellovibrionales</taxon>
        <taxon>Pseudobdellovibrionaceae</taxon>
        <taxon>Micavibrio</taxon>
    </lineage>
</organism>
<dbReference type="KEGG" id="mai:MICA_1748"/>